<comment type="caution">
    <text evidence="2">The sequence shown here is derived from an EMBL/GenBank/DDBJ whole genome shotgun (WGS) entry which is preliminary data.</text>
</comment>
<reference evidence="2 3" key="1">
    <citation type="journal article" date="2015" name="Nature">
        <title>rRNA introns, odd ribosomes, and small enigmatic genomes across a large radiation of phyla.</title>
        <authorList>
            <person name="Brown C.T."/>
            <person name="Hug L.A."/>
            <person name="Thomas B.C."/>
            <person name="Sharon I."/>
            <person name="Castelle C.J."/>
            <person name="Singh A."/>
            <person name="Wilkins M.J."/>
            <person name="Williams K.H."/>
            <person name="Banfield J.F."/>
        </authorList>
    </citation>
    <scope>NUCLEOTIDE SEQUENCE [LARGE SCALE GENOMIC DNA]</scope>
</reference>
<organism evidence="2 3">
    <name type="scientific">Candidatus Roizmanbacteria bacterium GW2011_GWA2_35_19</name>
    <dbReference type="NCBI Taxonomy" id="1618478"/>
    <lineage>
        <taxon>Bacteria</taxon>
        <taxon>Candidatus Roizmaniibacteriota</taxon>
    </lineage>
</organism>
<dbReference type="Proteomes" id="UP000034457">
    <property type="component" value="Unassembled WGS sequence"/>
</dbReference>
<protein>
    <submittedName>
        <fullName evidence="2">Uncharacterized protein</fullName>
    </submittedName>
</protein>
<evidence type="ECO:0000313" key="2">
    <source>
        <dbReference type="EMBL" id="KKP71952.1"/>
    </source>
</evidence>
<gene>
    <name evidence="2" type="ORF">UR68_C0023G0007</name>
</gene>
<accession>A0A0G0EXQ9</accession>
<dbReference type="AlphaFoldDB" id="A0A0G0EXQ9"/>
<evidence type="ECO:0000256" key="1">
    <source>
        <dbReference type="SAM" id="MobiDB-lite"/>
    </source>
</evidence>
<dbReference type="EMBL" id="LBQC01000023">
    <property type="protein sequence ID" value="KKP71952.1"/>
    <property type="molecule type" value="Genomic_DNA"/>
</dbReference>
<evidence type="ECO:0000313" key="3">
    <source>
        <dbReference type="Proteomes" id="UP000034457"/>
    </source>
</evidence>
<feature type="region of interest" description="Disordered" evidence="1">
    <location>
        <begin position="1"/>
        <end position="28"/>
    </location>
</feature>
<sequence>MLEQGAEGIGETDQSDNLPLNDRPPKGMSQEAWLKMKQDMAALEGLEAMAEAKKTGGDPIIKGTEAIIKSAERMGLQGDQTVKVVDHLPPAGKSTVVATPTRATPLK</sequence>
<proteinExistence type="predicted"/>
<name>A0A0G0EXQ9_9BACT</name>